<proteinExistence type="predicted"/>
<dbReference type="AlphaFoldDB" id="A0A0A9GNH4"/>
<accession>A0A0A9GNH4</accession>
<organism evidence="1">
    <name type="scientific">Arundo donax</name>
    <name type="common">Giant reed</name>
    <name type="synonym">Donax arundinaceus</name>
    <dbReference type="NCBI Taxonomy" id="35708"/>
    <lineage>
        <taxon>Eukaryota</taxon>
        <taxon>Viridiplantae</taxon>
        <taxon>Streptophyta</taxon>
        <taxon>Embryophyta</taxon>
        <taxon>Tracheophyta</taxon>
        <taxon>Spermatophyta</taxon>
        <taxon>Magnoliopsida</taxon>
        <taxon>Liliopsida</taxon>
        <taxon>Poales</taxon>
        <taxon>Poaceae</taxon>
        <taxon>PACMAD clade</taxon>
        <taxon>Arundinoideae</taxon>
        <taxon>Arundineae</taxon>
        <taxon>Arundo</taxon>
    </lineage>
</organism>
<reference evidence="1" key="2">
    <citation type="journal article" date="2015" name="Data Brief">
        <title>Shoot transcriptome of the giant reed, Arundo donax.</title>
        <authorList>
            <person name="Barrero R.A."/>
            <person name="Guerrero F.D."/>
            <person name="Moolhuijzen P."/>
            <person name="Goolsby J.A."/>
            <person name="Tidwell J."/>
            <person name="Bellgard S.E."/>
            <person name="Bellgard M.I."/>
        </authorList>
    </citation>
    <scope>NUCLEOTIDE SEQUENCE</scope>
    <source>
        <tissue evidence="1">Shoot tissue taken approximately 20 cm above the soil surface</tissue>
    </source>
</reference>
<evidence type="ECO:0000313" key="1">
    <source>
        <dbReference type="EMBL" id="JAE26665.1"/>
    </source>
</evidence>
<dbReference type="EMBL" id="GBRH01171231">
    <property type="protein sequence ID" value="JAE26665.1"/>
    <property type="molecule type" value="Transcribed_RNA"/>
</dbReference>
<name>A0A0A9GNH4_ARUDO</name>
<sequence length="76" mass="8242">MCAYLSMCTSEVCSRIGQHFHAHILHTLSSLHSPAVFRDAKISSSGGRPVICIRYLVHTPYTAFATVATGSYLVTA</sequence>
<reference evidence="1" key="1">
    <citation type="submission" date="2014-09" db="EMBL/GenBank/DDBJ databases">
        <authorList>
            <person name="Magalhaes I.L.F."/>
            <person name="Oliveira U."/>
            <person name="Santos F.R."/>
            <person name="Vidigal T.H.D.A."/>
            <person name="Brescovit A.D."/>
            <person name="Santos A.J."/>
        </authorList>
    </citation>
    <scope>NUCLEOTIDE SEQUENCE</scope>
    <source>
        <tissue evidence="1">Shoot tissue taken approximately 20 cm above the soil surface</tissue>
    </source>
</reference>
<protein>
    <submittedName>
        <fullName evidence="1">Uncharacterized protein</fullName>
    </submittedName>
</protein>